<proteinExistence type="predicted"/>
<gene>
    <name evidence="1" type="ORF">MB818_19830</name>
</gene>
<protein>
    <recommendedName>
        <fullName evidence="3">Restriction endonuclease type IV Mrr domain-containing protein</fullName>
    </recommendedName>
</protein>
<organism evidence="1 2">
    <name type="scientific">Ruegeria alba</name>
    <dbReference type="NCBI Taxonomy" id="2916756"/>
    <lineage>
        <taxon>Bacteria</taxon>
        <taxon>Pseudomonadati</taxon>
        <taxon>Pseudomonadota</taxon>
        <taxon>Alphaproteobacteria</taxon>
        <taxon>Rhodobacterales</taxon>
        <taxon>Roseobacteraceae</taxon>
        <taxon>Ruegeria</taxon>
    </lineage>
</organism>
<evidence type="ECO:0008006" key="3">
    <source>
        <dbReference type="Google" id="ProtNLM"/>
    </source>
</evidence>
<keyword evidence="2" id="KW-1185">Reference proteome</keyword>
<evidence type="ECO:0000313" key="1">
    <source>
        <dbReference type="EMBL" id="MCG6560465.1"/>
    </source>
</evidence>
<name>A0ABS9P1U8_9RHOB</name>
<evidence type="ECO:0000313" key="2">
    <source>
        <dbReference type="Proteomes" id="UP001165279"/>
    </source>
</evidence>
<comment type="caution">
    <text evidence="1">The sequence shown here is derived from an EMBL/GenBank/DDBJ whole genome shotgun (WGS) entry which is preliminary data.</text>
</comment>
<accession>A0ABS9P1U8</accession>
<dbReference type="EMBL" id="JAKOEM010000027">
    <property type="protein sequence ID" value="MCG6560465.1"/>
    <property type="molecule type" value="Genomic_DNA"/>
</dbReference>
<dbReference type="RefSeq" id="WP_238906155.1">
    <property type="nucleotide sequence ID" value="NZ_JAKOEM010000027.1"/>
</dbReference>
<reference evidence="1" key="1">
    <citation type="submission" date="2022-02" db="EMBL/GenBank/DDBJ databases">
        <title>The genome sequence of Ruegeria sp. 1NDH52C.</title>
        <authorList>
            <person name="Du J."/>
        </authorList>
    </citation>
    <scope>NUCLEOTIDE SEQUENCE</scope>
    <source>
        <strain evidence="1">1NDH52C</strain>
    </source>
</reference>
<dbReference type="Proteomes" id="UP001165279">
    <property type="component" value="Unassembled WGS sequence"/>
</dbReference>
<sequence length="303" mass="33312">MAIDYPNVFKNILGNSQAAGKSISLQVVLSDPRLSSVRTETSKKHLKSFISQNTQYIGVVEGLLPDDRVLIHIIEARIGGKINEANVVSANRECAEIVKSAAKPVLKTYVQETLSGNLNGNQLRISVADLIDFLLDEYEIFSRGAGNSLVSTAGRMNEKLLMECLKGKGLIENRDFTRTGTKSDADIIIHSSAGAKPRLGVEVKSYHARERLLRGLKDVTGPKVGAGYFVDEKEFNESHTQALIQANAAAVYLPQQTLAKIDQKIRDMRAFVPIAVNSRFYRPIESFASDMSEFCVKGKLPTI</sequence>